<comment type="caution">
    <text evidence="5">The sequence shown here is derived from an EMBL/GenBank/DDBJ whole genome shotgun (WGS) entry which is preliminary data.</text>
</comment>
<evidence type="ECO:0000259" key="3">
    <source>
        <dbReference type="Pfam" id="PF01757"/>
    </source>
</evidence>
<feature type="transmembrane region" description="Helical" evidence="1">
    <location>
        <begin position="512"/>
        <end position="533"/>
    </location>
</feature>
<dbReference type="InterPro" id="IPR006621">
    <property type="entry name" value="Nose-resist-to-fluoxetine_N"/>
</dbReference>
<feature type="transmembrane region" description="Helical" evidence="1">
    <location>
        <begin position="290"/>
        <end position="309"/>
    </location>
</feature>
<feature type="signal peptide" evidence="2">
    <location>
        <begin position="1"/>
        <end position="24"/>
    </location>
</feature>
<feature type="chain" id="PRO_5019524507" evidence="2">
    <location>
        <begin position="25"/>
        <end position="690"/>
    </location>
</feature>
<dbReference type="InterPro" id="IPR002656">
    <property type="entry name" value="Acyl_transf_3_dom"/>
</dbReference>
<evidence type="ECO:0000313" key="6">
    <source>
        <dbReference type="Proteomes" id="UP000288716"/>
    </source>
</evidence>
<keyword evidence="1" id="KW-0472">Membrane</keyword>
<feature type="transmembrane region" description="Helical" evidence="1">
    <location>
        <begin position="652"/>
        <end position="675"/>
    </location>
</feature>
<dbReference type="EMBL" id="NCKV01000277">
    <property type="protein sequence ID" value="RWS31078.1"/>
    <property type="molecule type" value="Genomic_DNA"/>
</dbReference>
<dbReference type="PANTHER" id="PTHR11161:SF0">
    <property type="entry name" value="O-ACYLTRANSFERASE LIKE PROTEIN"/>
    <property type="match status" value="1"/>
</dbReference>
<dbReference type="AlphaFoldDB" id="A0A443SU77"/>
<feature type="transmembrane region" description="Helical" evidence="1">
    <location>
        <begin position="540"/>
        <end position="560"/>
    </location>
</feature>
<evidence type="ECO:0000259" key="4">
    <source>
        <dbReference type="Pfam" id="PF20146"/>
    </source>
</evidence>
<feature type="domain" description="Acyltransferase 3" evidence="3">
    <location>
        <begin position="357"/>
        <end position="669"/>
    </location>
</feature>
<feature type="transmembrane region" description="Helical" evidence="1">
    <location>
        <begin position="406"/>
        <end position="427"/>
    </location>
</feature>
<dbReference type="PANTHER" id="PTHR11161">
    <property type="entry name" value="O-ACYLTRANSFERASE"/>
    <property type="match status" value="1"/>
</dbReference>
<accession>A0A443SU77</accession>
<keyword evidence="1" id="KW-0812">Transmembrane</keyword>
<dbReference type="InterPro" id="IPR052728">
    <property type="entry name" value="O2_lipid_transport_reg"/>
</dbReference>
<feature type="domain" description="Nose resistant-to-fluoxetine protein N-terminal" evidence="4">
    <location>
        <begin position="137"/>
        <end position="208"/>
    </location>
</feature>
<sequence length="690" mass="79652">MNLIRICETLFVFCFVLCVSTTNAQTTEDDLEDFTFPPFTLHPIVDLLNKEQPEPEKNETSEEGGVGLFDSISVGSLFTKFLRRPKTNTTFNETHEDIYIRMSHMLDEEIEVMIKEVLPFIFEYQQDRVNITSYSAVMDSMGGMPSGLLEGTLADLGNFDQCVDARVSKDADFIGVNQILYSGSYCLVELEPPLPDIKDRLTYNTVVLNYTRTELEKTVNGQLMFTIIILIRFHLEFACLRHVVQKKLKKSCQTFYFRTVGKQYNITVKISSRCHYKDETYSTSFPTLELALVVLMVTFIAFASIHEYLSVKTQMKLQRKLANKLLHCFSIIKNTRKLFKSTKPKEDETENVVSLESLNGFKIIALIWLIVADVYLMGGLPLTNLIKNSYTDFKGRGANLAFQFILNSWSFSTEIFLFLSGLLVTYNTIKYLKNGGKLSLFKHLIYRWIRLTPTVIGILLITFLMFSPYSGSGPIFYRNANIITEKCYNNWWSNVFYLNNWFKIDDMCFEQMWILSAAFQMYVVAFFVLFFLYKRPVFGTILSVMLILIGVVVPAFVTFLHKLPPTFIINNPYIKQVKEDMELSFFPTYNHFSSYFIGVMIAFMLSKVQKVKSNAILDCMKWLLYIAVCLIPVLVTILWNDVHLSYPPLWMSVVYAGLHRIIWISGIAGITYQLVTKQDEALLFIETLIW</sequence>
<keyword evidence="6" id="KW-1185">Reference proteome</keyword>
<proteinExistence type="predicted"/>
<name>A0A443SU77_9ACAR</name>
<keyword evidence="1" id="KW-1133">Transmembrane helix</keyword>
<reference evidence="5 6" key="1">
    <citation type="journal article" date="2018" name="Gigascience">
        <title>Genomes of trombidid mites reveal novel predicted allergens and laterally-transferred genes associated with secondary metabolism.</title>
        <authorList>
            <person name="Dong X."/>
            <person name="Chaisiri K."/>
            <person name="Xia D."/>
            <person name="Armstrong S.D."/>
            <person name="Fang Y."/>
            <person name="Donnelly M.J."/>
            <person name="Kadowaki T."/>
            <person name="McGarry J.W."/>
            <person name="Darby A.C."/>
            <person name="Makepeace B.L."/>
        </authorList>
    </citation>
    <scope>NUCLEOTIDE SEQUENCE [LARGE SCALE GENOMIC DNA]</scope>
    <source>
        <strain evidence="5">UoL-UT</strain>
    </source>
</reference>
<dbReference type="Pfam" id="PF01757">
    <property type="entry name" value="Acyl_transf_3"/>
    <property type="match status" value="1"/>
</dbReference>
<feature type="transmembrane region" description="Helical" evidence="1">
    <location>
        <begin position="592"/>
        <end position="610"/>
    </location>
</feature>
<dbReference type="GO" id="GO:0016747">
    <property type="term" value="F:acyltransferase activity, transferring groups other than amino-acyl groups"/>
    <property type="evidence" value="ECO:0007669"/>
    <property type="project" value="InterPro"/>
</dbReference>
<organism evidence="5 6">
    <name type="scientific">Leptotrombidium deliense</name>
    <dbReference type="NCBI Taxonomy" id="299467"/>
    <lineage>
        <taxon>Eukaryota</taxon>
        <taxon>Metazoa</taxon>
        <taxon>Ecdysozoa</taxon>
        <taxon>Arthropoda</taxon>
        <taxon>Chelicerata</taxon>
        <taxon>Arachnida</taxon>
        <taxon>Acari</taxon>
        <taxon>Acariformes</taxon>
        <taxon>Trombidiformes</taxon>
        <taxon>Prostigmata</taxon>
        <taxon>Anystina</taxon>
        <taxon>Parasitengona</taxon>
        <taxon>Trombiculoidea</taxon>
        <taxon>Trombiculidae</taxon>
        <taxon>Leptotrombidium</taxon>
    </lineage>
</organism>
<dbReference type="OrthoDB" id="10006435at2759"/>
<evidence type="ECO:0000256" key="2">
    <source>
        <dbReference type="SAM" id="SignalP"/>
    </source>
</evidence>
<feature type="transmembrane region" description="Helical" evidence="1">
    <location>
        <begin position="622"/>
        <end position="640"/>
    </location>
</feature>
<gene>
    <name evidence="5" type="ORF">B4U80_01597</name>
</gene>
<evidence type="ECO:0000313" key="5">
    <source>
        <dbReference type="EMBL" id="RWS31078.1"/>
    </source>
</evidence>
<evidence type="ECO:0000256" key="1">
    <source>
        <dbReference type="SAM" id="Phobius"/>
    </source>
</evidence>
<dbReference type="Pfam" id="PF20146">
    <property type="entry name" value="NRF"/>
    <property type="match status" value="1"/>
</dbReference>
<protein>
    <submittedName>
        <fullName evidence="5">Nose resistant to fluoxetine protein 6-like protein</fullName>
    </submittedName>
</protein>
<keyword evidence="2" id="KW-0732">Signal</keyword>
<feature type="transmembrane region" description="Helical" evidence="1">
    <location>
        <begin position="448"/>
        <end position="469"/>
    </location>
</feature>
<dbReference type="Proteomes" id="UP000288716">
    <property type="component" value="Unassembled WGS sequence"/>
</dbReference>
<dbReference type="VEuPathDB" id="VectorBase:LDEU000962"/>
<feature type="transmembrane region" description="Helical" evidence="1">
    <location>
        <begin position="363"/>
        <end position="386"/>
    </location>
</feature>